<gene>
    <name evidence="1" type="primary">txxe 2972</name>
    <name evidence="1" type="ORF">TXXE_14710</name>
</gene>
<name>A0ABN7S4W2_THEXY</name>
<comment type="caution">
    <text evidence="1">The sequence shown here is derived from an EMBL/GenBank/DDBJ whole genome shotgun (WGS) entry which is preliminary data.</text>
</comment>
<accession>A0ABN7S4W2</accession>
<keyword evidence="2" id="KW-1185">Reference proteome</keyword>
<reference evidence="1 2" key="1">
    <citation type="submission" date="2021-04" db="EMBL/GenBank/DDBJ databases">
        <authorList>
            <person name="Rakotoarivonina H."/>
        </authorList>
    </citation>
    <scope>NUCLEOTIDE SEQUENCE [LARGE SCALE GENOMIC DNA]</scope>
    <source>
        <strain evidence="1 2">XE</strain>
    </source>
</reference>
<evidence type="ECO:0000313" key="1">
    <source>
        <dbReference type="EMBL" id="CAG5090819.1"/>
    </source>
</evidence>
<sequence length="53" mass="5935">MHDDAVFDVEEVLEEEDALDAGEDVPDVDRAVVHAQREGQLFFVHADDVHFGV</sequence>
<protein>
    <submittedName>
        <fullName evidence="1">Uncharacterized protein</fullName>
    </submittedName>
</protein>
<dbReference type="EMBL" id="CAJRAY010000077">
    <property type="protein sequence ID" value="CAG5090819.1"/>
    <property type="molecule type" value="Genomic_DNA"/>
</dbReference>
<dbReference type="Proteomes" id="UP000681526">
    <property type="component" value="Unassembled WGS sequence"/>
</dbReference>
<organism evidence="1 2">
    <name type="scientific">Thermobacillus xylanilyticus</name>
    <dbReference type="NCBI Taxonomy" id="76633"/>
    <lineage>
        <taxon>Bacteria</taxon>
        <taxon>Bacillati</taxon>
        <taxon>Bacillota</taxon>
        <taxon>Bacilli</taxon>
        <taxon>Bacillales</taxon>
        <taxon>Paenibacillaceae</taxon>
        <taxon>Thermobacillus</taxon>
    </lineage>
</organism>
<evidence type="ECO:0000313" key="2">
    <source>
        <dbReference type="Proteomes" id="UP000681526"/>
    </source>
</evidence>
<proteinExistence type="predicted"/>